<protein>
    <recommendedName>
        <fullName evidence="3">A-kinase anchor protein 2 C-terminal domain-containing protein</fullName>
    </recommendedName>
</protein>
<proteinExistence type="predicted"/>
<feature type="compositionally biased region" description="Low complexity" evidence="2">
    <location>
        <begin position="76"/>
        <end position="92"/>
    </location>
</feature>
<feature type="region of interest" description="Disordered" evidence="2">
    <location>
        <begin position="330"/>
        <end position="355"/>
    </location>
</feature>
<feature type="compositionally biased region" description="Basic and acidic residues" evidence="2">
    <location>
        <begin position="410"/>
        <end position="420"/>
    </location>
</feature>
<feature type="domain" description="A-kinase anchor protein 2 C-terminal" evidence="3">
    <location>
        <begin position="511"/>
        <end position="657"/>
    </location>
</feature>
<evidence type="ECO:0000313" key="5">
    <source>
        <dbReference type="Proteomes" id="UP000283210"/>
    </source>
</evidence>
<feature type="region of interest" description="Disordered" evidence="2">
    <location>
        <begin position="393"/>
        <end position="510"/>
    </location>
</feature>
<dbReference type="EMBL" id="CM012441">
    <property type="protein sequence ID" value="RVE73494.1"/>
    <property type="molecule type" value="Genomic_DNA"/>
</dbReference>
<feature type="compositionally biased region" description="Low complexity" evidence="2">
    <location>
        <begin position="478"/>
        <end position="488"/>
    </location>
</feature>
<accession>A0A437DFF6</accession>
<evidence type="ECO:0000256" key="2">
    <source>
        <dbReference type="SAM" id="MobiDB-lite"/>
    </source>
</evidence>
<feature type="compositionally biased region" description="Polar residues" evidence="2">
    <location>
        <begin position="56"/>
        <end position="68"/>
    </location>
</feature>
<sequence>MASTPKRWTLKPLSPVLRPSDLQTMTVSASDLNDSSNSSVVDFSSRRGSFQDALVQTSPVHSLLNGSTDESDQLDRSSPSSWRSPSSPSSPRCGFYSFVEDPMSPEAKQNESWMVSSQRQAYLATLKEETGFKLQAYNRTKKPQTLFSVDQDDSQYKIDPSNDVNVICATEEKQLRKEIIRSQAPRKMVAQTSRCEVNLTRSTNTETEPYSPVSSRTKPPQPSQPETTKKYQSNFKTIRKLFLNMEEEQLKALFSPVWCTKLRRVSTLQSRTNVTLPHEDEVQRTEKMCHTTDDLERNRELTSKPKDCARNAGLFQQDNTTHQFFSLYESPTEEEIRTPEEHEENLENSSGGEVTEATVKPSLSLLSSGTSKETLPDGIYQKQEIHLQNLETKDPQLHESPGQVRPFRTNADDIRTEEKPQMGSGTGDVFPSPCCPHRHPQESKFYQTNVASSSRSEGDADVQNSPRFQEDPDTCSLPSPRFSPFSSRESPRWEPQNLDYASSQSRGPAPLDLIKKEIQEVLKREQELKEMRESRKAIGRPLLSPASLVEQANMMAVRLFYPQPNKEKEVNLASCSGRVTSSSSDAPRTPSSRVLQRPPSLTEIPVPDSEEHQAKLKLEESSYGGILLVDNINNKVIESTRVVRHKNQRALRWEAGVFTNTDT</sequence>
<keyword evidence="5" id="KW-1185">Reference proteome</keyword>
<evidence type="ECO:0000259" key="3">
    <source>
        <dbReference type="Pfam" id="PF15304"/>
    </source>
</evidence>
<feature type="compositionally biased region" description="Low complexity" evidence="2">
    <location>
        <begin position="580"/>
        <end position="593"/>
    </location>
</feature>
<name>A0A437DFF6_ORYJA</name>
<dbReference type="Pfam" id="PF15304">
    <property type="entry name" value="AKAP2_C"/>
    <property type="match status" value="1"/>
</dbReference>
<dbReference type="Proteomes" id="UP000283210">
    <property type="component" value="Chromosome 5"/>
</dbReference>
<evidence type="ECO:0000313" key="4">
    <source>
        <dbReference type="EMBL" id="RVE73494.1"/>
    </source>
</evidence>
<dbReference type="AlphaFoldDB" id="A0A437DFF6"/>
<feature type="region of interest" description="Disordered" evidence="2">
    <location>
        <begin position="56"/>
        <end position="95"/>
    </location>
</feature>
<dbReference type="InterPro" id="IPR029304">
    <property type="entry name" value="AKAP2_C"/>
</dbReference>
<keyword evidence="1" id="KW-0175">Coiled coil</keyword>
<dbReference type="PANTHER" id="PTHR18839">
    <property type="entry name" value="MITOTIC INTERACTOR AND SUBSTRATE OF PLK1 MISP FAMILY MEMBER"/>
    <property type="match status" value="1"/>
</dbReference>
<reference evidence="4 5" key="2">
    <citation type="submission" date="2019-01" db="EMBL/GenBank/DDBJ databases">
        <title>A chromosome length genome reference of the Java medaka (oryzias javanicus).</title>
        <authorList>
            <person name="Herpin A."/>
            <person name="Takehana Y."/>
            <person name="Naruse K."/>
            <person name="Ansai S."/>
            <person name="Kawaguchi M."/>
        </authorList>
    </citation>
    <scope>NUCLEOTIDE SEQUENCE [LARGE SCALE GENOMIC DNA]</scope>
    <source>
        <strain evidence="4">RS831</strain>
        <tissue evidence="4">Whole body</tissue>
    </source>
</reference>
<feature type="region of interest" description="Disordered" evidence="2">
    <location>
        <begin position="575"/>
        <end position="609"/>
    </location>
</feature>
<evidence type="ECO:0000256" key="1">
    <source>
        <dbReference type="ARBA" id="ARBA00023054"/>
    </source>
</evidence>
<reference evidence="4 5" key="1">
    <citation type="submission" date="2018-11" db="EMBL/GenBank/DDBJ databases">
        <authorList>
            <person name="Lopez-Roques C."/>
            <person name="Donnadieu C."/>
            <person name="Bouchez O."/>
            <person name="Klopp C."/>
            <person name="Cabau C."/>
            <person name="Zahm M."/>
        </authorList>
    </citation>
    <scope>NUCLEOTIDE SEQUENCE [LARGE SCALE GENOMIC DNA]</scope>
    <source>
        <strain evidence="4">RS831</strain>
        <tissue evidence="4">Whole body</tissue>
    </source>
</reference>
<gene>
    <name evidence="4" type="ORF">OJAV_G00049730</name>
</gene>
<dbReference type="InterPro" id="IPR042779">
    <property type="entry name" value="MISP/MISP3-like"/>
</dbReference>
<dbReference type="PANTHER" id="PTHR18839:SF0">
    <property type="entry name" value="MITOTIC INTERACTOR AND SUBSTRATE OF PLK1 ISOFORM X1-RELATED"/>
    <property type="match status" value="1"/>
</dbReference>
<organism evidence="4 5">
    <name type="scientific">Oryzias javanicus</name>
    <name type="common">Javanese ricefish</name>
    <name type="synonym">Aplocheilus javanicus</name>
    <dbReference type="NCBI Taxonomy" id="123683"/>
    <lineage>
        <taxon>Eukaryota</taxon>
        <taxon>Metazoa</taxon>
        <taxon>Chordata</taxon>
        <taxon>Craniata</taxon>
        <taxon>Vertebrata</taxon>
        <taxon>Euteleostomi</taxon>
        <taxon>Actinopterygii</taxon>
        <taxon>Neopterygii</taxon>
        <taxon>Teleostei</taxon>
        <taxon>Neoteleostei</taxon>
        <taxon>Acanthomorphata</taxon>
        <taxon>Ovalentaria</taxon>
        <taxon>Atherinomorphae</taxon>
        <taxon>Beloniformes</taxon>
        <taxon>Adrianichthyidae</taxon>
        <taxon>Oryziinae</taxon>
        <taxon>Oryzias</taxon>
    </lineage>
</organism>
<feature type="region of interest" description="Disordered" evidence="2">
    <location>
        <begin position="196"/>
        <end position="231"/>
    </location>
</feature>
<feature type="compositionally biased region" description="Polar residues" evidence="2">
    <location>
        <begin position="444"/>
        <end position="455"/>
    </location>
</feature>
<dbReference type="OrthoDB" id="9449914at2759"/>